<feature type="region of interest" description="Disordered" evidence="5">
    <location>
        <begin position="242"/>
        <end position="378"/>
    </location>
</feature>
<comment type="similarity">
    <text evidence="3">Belongs to the cytochrome c oxidase subunit 5B (TC 3.D.4.11) family.</text>
</comment>
<evidence type="ECO:0000259" key="6">
    <source>
        <dbReference type="PROSITE" id="PS51038"/>
    </source>
</evidence>
<dbReference type="Gene3D" id="2.30.30.490">
    <property type="match status" value="1"/>
</dbReference>
<feature type="binding site" evidence="4">
    <location>
        <position position="833"/>
    </location>
    <ligand>
        <name>Zn(2+)</name>
        <dbReference type="ChEBI" id="CHEBI:29105"/>
    </ligand>
</feature>
<dbReference type="CDD" id="cd00924">
    <property type="entry name" value="Cyt_c_Oxidase_Vb"/>
    <property type="match status" value="1"/>
</dbReference>
<keyword evidence="1 4" id="KW-0479">Metal-binding</keyword>
<evidence type="ECO:0000313" key="8">
    <source>
        <dbReference type="Proteomes" id="UP000694005"/>
    </source>
</evidence>
<dbReference type="Gene3D" id="2.60.11.10">
    <property type="entry name" value="Cytochrome c oxidase, subunit Vb"/>
    <property type="match status" value="2"/>
</dbReference>
<feature type="compositionally biased region" description="Basic and acidic residues" evidence="5">
    <location>
        <begin position="561"/>
        <end position="570"/>
    </location>
</feature>
<organism evidence="7 8">
    <name type="scientific">Brassica campestris</name>
    <name type="common">Field mustard</name>
    <dbReference type="NCBI Taxonomy" id="3711"/>
    <lineage>
        <taxon>Eukaryota</taxon>
        <taxon>Viridiplantae</taxon>
        <taxon>Streptophyta</taxon>
        <taxon>Embryophyta</taxon>
        <taxon>Tracheophyta</taxon>
        <taxon>Spermatophyta</taxon>
        <taxon>Magnoliopsida</taxon>
        <taxon>eudicotyledons</taxon>
        <taxon>Gunneridae</taxon>
        <taxon>Pentapetalae</taxon>
        <taxon>rosids</taxon>
        <taxon>malvids</taxon>
        <taxon>Brassicales</taxon>
        <taxon>Brassicaceae</taxon>
        <taxon>Brassiceae</taxon>
        <taxon>Brassica</taxon>
    </lineage>
</organism>
<name>A0A8D9DPU0_BRACM</name>
<evidence type="ECO:0000313" key="7">
    <source>
        <dbReference type="EMBL" id="CAG7877467.1"/>
    </source>
</evidence>
<dbReference type="EMBL" id="LS974621">
    <property type="protein sequence ID" value="CAG7877467.1"/>
    <property type="molecule type" value="Genomic_DNA"/>
</dbReference>
<dbReference type="Pfam" id="PF01215">
    <property type="entry name" value="COX5B"/>
    <property type="match status" value="2"/>
</dbReference>
<evidence type="ECO:0000256" key="2">
    <source>
        <dbReference type="ARBA" id="ARBA00022833"/>
    </source>
</evidence>
<dbReference type="InterPro" id="IPR001025">
    <property type="entry name" value="BAH_dom"/>
</dbReference>
<feature type="binding site" evidence="4">
    <location>
        <position position="851"/>
    </location>
    <ligand>
        <name>Zn(2+)</name>
        <dbReference type="ChEBI" id="CHEBI:29105"/>
    </ligand>
</feature>
<feature type="binding site" evidence="4">
    <location>
        <position position="824"/>
    </location>
    <ligand>
        <name>Zn(2+)</name>
        <dbReference type="ChEBI" id="CHEBI:29105"/>
    </ligand>
</feature>
<feature type="compositionally biased region" description="Low complexity" evidence="5">
    <location>
        <begin position="327"/>
        <end position="337"/>
    </location>
</feature>
<feature type="region of interest" description="Disordered" evidence="5">
    <location>
        <begin position="544"/>
        <end position="570"/>
    </location>
</feature>
<dbReference type="Gramene" id="A05p39880.2_BraZ1">
    <property type="protein sequence ID" value="A05p39880.2_BraZ1.CDS"/>
    <property type="gene ID" value="A05g39880.2_BraZ1"/>
</dbReference>
<dbReference type="FunFam" id="2.30.30.490:FF:000017">
    <property type="entry name" value="Bromo-adjacent homology (BAH) domain-containing protein"/>
    <property type="match status" value="1"/>
</dbReference>
<dbReference type="AlphaFoldDB" id="A0A8D9DPU0"/>
<dbReference type="SMART" id="SM00439">
    <property type="entry name" value="BAH"/>
    <property type="match status" value="1"/>
</dbReference>
<evidence type="ECO:0000256" key="1">
    <source>
        <dbReference type="ARBA" id="ARBA00022723"/>
    </source>
</evidence>
<protein>
    <recommendedName>
        <fullName evidence="6">BAH domain-containing protein</fullName>
    </recommendedName>
</protein>
<dbReference type="SUPFAM" id="SSF57802">
    <property type="entry name" value="Rubredoxin-like"/>
    <property type="match status" value="2"/>
</dbReference>
<dbReference type="InterPro" id="IPR002124">
    <property type="entry name" value="Cyt_c_oxidase_su5b"/>
</dbReference>
<dbReference type="Proteomes" id="UP000694005">
    <property type="component" value="Chromosome A05"/>
</dbReference>
<accession>A0A8D9DPU0</accession>
<feature type="binding site" evidence="4">
    <location>
        <position position="848"/>
    </location>
    <ligand>
        <name>Zn(2+)</name>
        <dbReference type="ChEBI" id="CHEBI:29105"/>
    </ligand>
</feature>
<feature type="region of interest" description="Disordered" evidence="5">
    <location>
        <begin position="187"/>
        <end position="208"/>
    </location>
</feature>
<keyword evidence="2 4" id="KW-0862">Zinc</keyword>
<evidence type="ECO:0000256" key="4">
    <source>
        <dbReference type="PIRSR" id="PIRSR602124-2"/>
    </source>
</evidence>
<sequence length="878" mass="98758">MLQPKSNRGEEQHPDFKWGDKKAVGRTDKSVSFYESFTFEDIEYRLFDCAYFQIHGQCETSIGKLIRMYETSSGEKKVKVLWFFRPMDIRSYLRDYVPQWDELFLACGDDPGVYNINDVDTILGKCSVVCLSDDRRNPLPTRRELRDARYVFSRTFDTKRKIISADFADAIAGIRVEKFFNQRIDTDPLKRPNSSADPVKSFRSESRLEKNYDRDGKLTCRTSPVKKEMSADRVHVKKYPPVSTDITSRGLKTKTAPLGSPLRSGSSGDHKLAKRRKRVLNTPDSDCFPEPGEKKVTKNPPLVDKAPSQTSVIADITSRGLKTKTTPLGSPLGSVSSGDHKPSKTRKLVLNTPDSDYLPEPGEKKLTKNPPIVDKAPSQTIGRSSWYKRLNFEEELKRAIETERLVLFENLEPSYTSIEVENLCRQALKERVDAKMIPASLVSNPHIGRALVIFYTKKAADNAISRLTRECLMLDDQRPLVGSRDFPKEVGECGSFTGHQRLVDRALMSISKRNAVSTAHCTQPNHIVHELAVEWKALHAKSEGKWKRNKRRKLTSSSQEKPLKTSEDRSKMQAHCGINLILSPALMLISELGHRALVADVAAASPRRSIATTTARPVHFHRADSPASSSSSVIPRCFSSESGVETVGKKKVEDVMPIATGHEKEELEAELEGRRLLDIDFPEGPFGTKEAPAIVKSYYDKRIVGCPGGEGEDEHDVVWFWLEKGKSFECPVCTQYFEFWHMRNLASSSSSVIPRCFSSESVETVGKKKVEDVMPIATGHEKEELEAELEGRRLLDIDFPEGPFGTKETPAIVKSYYDKRIVGCPGGEGEDEHDVVWFWLEKGKTFECPVCTQYFELEVVGPGGPPDGHGDEDDEHHH</sequence>
<dbReference type="InterPro" id="IPR036972">
    <property type="entry name" value="Cyt_c_oxidase_su5b_sf"/>
</dbReference>
<dbReference type="GO" id="GO:0005740">
    <property type="term" value="C:mitochondrial envelope"/>
    <property type="evidence" value="ECO:0007669"/>
    <property type="project" value="InterPro"/>
</dbReference>
<dbReference type="PROSITE" id="PS51038">
    <property type="entry name" value="BAH"/>
    <property type="match status" value="1"/>
</dbReference>
<dbReference type="FunFam" id="2.60.11.10:FF:000002">
    <property type="entry name" value="Cytochrome c oxidase subunit Vb"/>
    <property type="match status" value="2"/>
</dbReference>
<dbReference type="Pfam" id="PF01426">
    <property type="entry name" value="BAH"/>
    <property type="match status" value="1"/>
</dbReference>
<dbReference type="PANTHER" id="PTHR47073">
    <property type="entry name" value="PROTEIN ANTI-SILENCING 1"/>
    <property type="match status" value="1"/>
</dbReference>
<evidence type="ECO:0000256" key="5">
    <source>
        <dbReference type="SAM" id="MobiDB-lite"/>
    </source>
</evidence>
<evidence type="ECO:0000256" key="3">
    <source>
        <dbReference type="ARBA" id="ARBA00061018"/>
    </source>
</evidence>
<proteinExistence type="inferred from homology"/>
<dbReference type="InterPro" id="IPR043151">
    <property type="entry name" value="BAH_sf"/>
</dbReference>
<dbReference type="GO" id="GO:0006123">
    <property type="term" value="P:mitochondrial electron transport, cytochrome c to oxygen"/>
    <property type="evidence" value="ECO:0007669"/>
    <property type="project" value="InterPro"/>
</dbReference>
<dbReference type="PANTHER" id="PTHR47073:SF10">
    <property type="entry name" value="NUCLEIC ACID BINDING PROTEIN"/>
    <property type="match status" value="1"/>
</dbReference>
<dbReference type="GO" id="GO:0046872">
    <property type="term" value="F:metal ion binding"/>
    <property type="evidence" value="ECO:0007669"/>
    <property type="project" value="UniProtKB-KW"/>
</dbReference>
<dbReference type="PROSITE" id="PS51359">
    <property type="entry name" value="COX5B_2"/>
    <property type="match status" value="2"/>
</dbReference>
<feature type="domain" description="BAH" evidence="6">
    <location>
        <begin position="42"/>
        <end position="167"/>
    </location>
</feature>
<dbReference type="GO" id="GO:0045277">
    <property type="term" value="C:respiratory chain complex IV"/>
    <property type="evidence" value="ECO:0007669"/>
    <property type="project" value="InterPro"/>
</dbReference>
<gene>
    <name evidence="7" type="ORF">BRAPAZ1V2_A05P39880.2</name>
</gene>
<reference evidence="7 8" key="1">
    <citation type="submission" date="2021-07" db="EMBL/GenBank/DDBJ databases">
        <authorList>
            <consortium name="Genoscope - CEA"/>
            <person name="William W."/>
        </authorList>
    </citation>
    <scope>NUCLEOTIDE SEQUENCE [LARGE SCALE GENOMIC DNA]</scope>
</reference>
<dbReference type="GO" id="GO:0003682">
    <property type="term" value="F:chromatin binding"/>
    <property type="evidence" value="ECO:0007669"/>
    <property type="project" value="InterPro"/>
</dbReference>
<feature type="compositionally biased region" description="Low complexity" evidence="5">
    <location>
        <begin position="257"/>
        <end position="267"/>
    </location>
</feature>